<evidence type="ECO:0000313" key="3">
    <source>
        <dbReference type="EMBL" id="RIJ45051.1"/>
    </source>
</evidence>
<feature type="compositionally biased region" description="Basic and acidic residues" evidence="1">
    <location>
        <begin position="70"/>
        <end position="81"/>
    </location>
</feature>
<keyword evidence="2" id="KW-0614">Plasmid</keyword>
<name>A0A0D5CN86_9MICO</name>
<dbReference type="AlphaFoldDB" id="A0A0D5CN86"/>
<dbReference type="EMBL" id="CP011046">
    <property type="protein sequence ID" value="AJW80752.1"/>
    <property type="molecule type" value="Genomic_DNA"/>
</dbReference>
<dbReference type="EMBL" id="QWEA01000004">
    <property type="protein sequence ID" value="RIJ45051.1"/>
    <property type="molecule type" value="Genomic_DNA"/>
</dbReference>
<geneLocation type="plasmid" evidence="2 4">
    <name>pCI3</name>
</geneLocation>
<reference evidence="3 5" key="2">
    <citation type="submission" date="2018-08" db="EMBL/GenBank/DDBJ databases">
        <title>Genome Sequence of Clavibacter michiganensis Subspecies type strains, and the Atypical Peach-Colored Strains Isolated from Tomato.</title>
        <authorList>
            <person name="Osdaghi E."/>
            <person name="Portier P."/>
            <person name="Briand M."/>
            <person name="Jacques M.-A."/>
        </authorList>
    </citation>
    <scope>NUCLEOTIDE SEQUENCE [LARGE SCALE GENOMIC DNA]</scope>
    <source>
        <strain evidence="3 5">CFBP 6488</strain>
    </source>
</reference>
<protein>
    <submittedName>
        <fullName evidence="2">Uncharacterized protein</fullName>
    </submittedName>
</protein>
<evidence type="ECO:0000313" key="2">
    <source>
        <dbReference type="EMBL" id="AJW80752.1"/>
    </source>
</evidence>
<evidence type="ECO:0000313" key="5">
    <source>
        <dbReference type="Proteomes" id="UP000266634"/>
    </source>
</evidence>
<feature type="region of interest" description="Disordered" evidence="1">
    <location>
        <begin position="45"/>
        <end position="81"/>
    </location>
</feature>
<dbReference type="Proteomes" id="UP000266634">
    <property type="component" value="Unassembled WGS sequence"/>
</dbReference>
<dbReference type="PATRIC" id="fig|33014.5.peg.3354"/>
<evidence type="ECO:0000256" key="1">
    <source>
        <dbReference type="SAM" id="MobiDB-lite"/>
    </source>
</evidence>
<evidence type="ECO:0000313" key="4">
    <source>
        <dbReference type="Proteomes" id="UP000032604"/>
    </source>
</evidence>
<reference evidence="2 4" key="1">
    <citation type="journal article" date="2015" name="Genome Announc.">
        <title>Complete Genome Sequence of Clavibacter michiganensis subsp. insidiosus R1-1 Using PacBio Single-Molecule Real-Time Technology.</title>
        <authorList>
            <person name="Lu Y."/>
            <person name="Samac D.A."/>
            <person name="Glazebrook J."/>
            <person name="Ishimaru C.A."/>
        </authorList>
    </citation>
    <scope>NUCLEOTIDE SEQUENCE [LARGE SCALE GENOMIC DNA]</scope>
    <source>
        <strain evidence="2 4">R1-1</strain>
        <plasmid evidence="2 4">pCI3</plasmid>
    </source>
</reference>
<organism evidence="2 4">
    <name type="scientific">Clavibacter michiganensis subsp. insidiosus</name>
    <dbReference type="NCBI Taxonomy" id="33014"/>
    <lineage>
        <taxon>Bacteria</taxon>
        <taxon>Bacillati</taxon>
        <taxon>Actinomycetota</taxon>
        <taxon>Actinomycetes</taxon>
        <taxon>Micrococcales</taxon>
        <taxon>Microbacteriaceae</taxon>
        <taxon>Clavibacter</taxon>
    </lineage>
</organism>
<dbReference type="Proteomes" id="UP000032604">
    <property type="component" value="Plasmid pCI3"/>
</dbReference>
<dbReference type="KEGG" id="cmh:VO01_16095"/>
<dbReference type="HOGENOM" id="CLU_2567701_0_0_11"/>
<sequence>MFAPAAEIPTTAQRLVLAGDATCVGLLRAVELAVQAVAEQEELDGLGPGYLQGSEEHVEEAGVDGAFDGGGRDRSSESLMA</sequence>
<proteinExistence type="predicted"/>
<accession>A0A0D5CN86</accession>
<gene>
    <name evidence="3" type="ORF">DZF93_00480</name>
    <name evidence="2" type="ORF">VO01_16095</name>
</gene>